<evidence type="ECO:0000256" key="5">
    <source>
        <dbReference type="ARBA" id="ARBA00022801"/>
    </source>
</evidence>
<evidence type="ECO:0000256" key="6">
    <source>
        <dbReference type="ARBA" id="ARBA00022825"/>
    </source>
</evidence>
<dbReference type="InterPro" id="IPR001314">
    <property type="entry name" value="Peptidase_S1A"/>
</dbReference>
<dbReference type="PROSITE" id="PS00134">
    <property type="entry name" value="TRYPSIN_HIS"/>
    <property type="match status" value="1"/>
</dbReference>
<dbReference type="SMART" id="SM00020">
    <property type="entry name" value="Tryp_SPc"/>
    <property type="match status" value="1"/>
</dbReference>
<evidence type="ECO:0000256" key="7">
    <source>
        <dbReference type="ARBA" id="ARBA00023145"/>
    </source>
</evidence>
<dbReference type="PANTHER" id="PTHR24252">
    <property type="entry name" value="ACROSIN-RELATED"/>
    <property type="match status" value="1"/>
</dbReference>
<dbReference type="AlphaFoldDB" id="A0A8J2RNI5"/>
<dbReference type="Proteomes" id="UP000789390">
    <property type="component" value="Unassembled WGS sequence"/>
</dbReference>
<keyword evidence="4 10" id="KW-0732">Signal</keyword>
<dbReference type="EMBL" id="CAKKLH010000223">
    <property type="protein sequence ID" value="CAH0106499.1"/>
    <property type="molecule type" value="Genomic_DNA"/>
</dbReference>
<accession>A0A8J2RNI5</accession>
<dbReference type="InterPro" id="IPR001254">
    <property type="entry name" value="Trypsin_dom"/>
</dbReference>
<feature type="chain" id="PRO_5035176685" description="Peptidase S1 domain-containing protein" evidence="10">
    <location>
        <begin position="17"/>
        <end position="309"/>
    </location>
</feature>
<dbReference type="InterPro" id="IPR009003">
    <property type="entry name" value="Peptidase_S1_PA"/>
</dbReference>
<feature type="signal peptide" evidence="10">
    <location>
        <begin position="1"/>
        <end position="16"/>
    </location>
</feature>
<keyword evidence="2" id="KW-0964">Secreted</keyword>
<dbReference type="InterPro" id="IPR018114">
    <property type="entry name" value="TRYPSIN_HIS"/>
</dbReference>
<organism evidence="12 13">
    <name type="scientific">Daphnia galeata</name>
    <dbReference type="NCBI Taxonomy" id="27404"/>
    <lineage>
        <taxon>Eukaryota</taxon>
        <taxon>Metazoa</taxon>
        <taxon>Ecdysozoa</taxon>
        <taxon>Arthropoda</taxon>
        <taxon>Crustacea</taxon>
        <taxon>Branchiopoda</taxon>
        <taxon>Diplostraca</taxon>
        <taxon>Cladocera</taxon>
        <taxon>Anomopoda</taxon>
        <taxon>Daphniidae</taxon>
        <taxon>Daphnia</taxon>
    </lineage>
</organism>
<keyword evidence="6 9" id="KW-0720">Serine protease</keyword>
<keyword evidence="5 9" id="KW-0378">Hydrolase</keyword>
<keyword evidence="7" id="KW-0865">Zymogen</keyword>
<dbReference type="GO" id="GO:0005576">
    <property type="term" value="C:extracellular region"/>
    <property type="evidence" value="ECO:0007669"/>
    <property type="project" value="UniProtKB-SubCell"/>
</dbReference>
<evidence type="ECO:0000256" key="2">
    <source>
        <dbReference type="ARBA" id="ARBA00022525"/>
    </source>
</evidence>
<protein>
    <recommendedName>
        <fullName evidence="11">Peptidase S1 domain-containing protein</fullName>
    </recommendedName>
</protein>
<dbReference type="Gene3D" id="2.40.10.10">
    <property type="entry name" value="Trypsin-like serine proteases"/>
    <property type="match status" value="2"/>
</dbReference>
<dbReference type="GO" id="GO:0004252">
    <property type="term" value="F:serine-type endopeptidase activity"/>
    <property type="evidence" value="ECO:0007669"/>
    <property type="project" value="InterPro"/>
</dbReference>
<keyword evidence="13" id="KW-1185">Reference proteome</keyword>
<evidence type="ECO:0000259" key="11">
    <source>
        <dbReference type="PROSITE" id="PS50240"/>
    </source>
</evidence>
<evidence type="ECO:0000256" key="8">
    <source>
        <dbReference type="ARBA" id="ARBA00023157"/>
    </source>
</evidence>
<name>A0A8J2RNI5_9CRUS</name>
<evidence type="ECO:0000256" key="1">
    <source>
        <dbReference type="ARBA" id="ARBA00004613"/>
    </source>
</evidence>
<keyword evidence="8" id="KW-1015">Disulfide bond</keyword>
<dbReference type="SUPFAM" id="SSF50494">
    <property type="entry name" value="Trypsin-like serine proteases"/>
    <property type="match status" value="1"/>
</dbReference>
<evidence type="ECO:0000313" key="13">
    <source>
        <dbReference type="Proteomes" id="UP000789390"/>
    </source>
</evidence>
<dbReference type="InterPro" id="IPR033116">
    <property type="entry name" value="TRYPSIN_SER"/>
</dbReference>
<dbReference type="GO" id="GO:0006508">
    <property type="term" value="P:proteolysis"/>
    <property type="evidence" value="ECO:0007669"/>
    <property type="project" value="UniProtKB-KW"/>
</dbReference>
<dbReference type="FunFam" id="2.40.10.10:FF:000146">
    <property type="entry name" value="Serine protease 53"/>
    <property type="match status" value="1"/>
</dbReference>
<evidence type="ECO:0000313" key="12">
    <source>
        <dbReference type="EMBL" id="CAH0106499.1"/>
    </source>
</evidence>
<evidence type="ECO:0000256" key="9">
    <source>
        <dbReference type="RuleBase" id="RU363034"/>
    </source>
</evidence>
<reference evidence="12" key="1">
    <citation type="submission" date="2021-11" db="EMBL/GenBank/DDBJ databases">
        <authorList>
            <person name="Schell T."/>
        </authorList>
    </citation>
    <scope>NUCLEOTIDE SEQUENCE</scope>
    <source>
        <strain evidence="12">M5</strain>
    </source>
</reference>
<dbReference type="PROSITE" id="PS50240">
    <property type="entry name" value="TRYPSIN_DOM"/>
    <property type="match status" value="1"/>
</dbReference>
<dbReference type="OrthoDB" id="5565075at2759"/>
<feature type="domain" description="Peptidase S1" evidence="11">
    <location>
        <begin position="77"/>
        <end position="306"/>
    </location>
</feature>
<evidence type="ECO:0000256" key="10">
    <source>
        <dbReference type="SAM" id="SignalP"/>
    </source>
</evidence>
<dbReference type="InterPro" id="IPR043504">
    <property type="entry name" value="Peptidase_S1_PA_chymotrypsin"/>
</dbReference>
<evidence type="ECO:0000256" key="4">
    <source>
        <dbReference type="ARBA" id="ARBA00022729"/>
    </source>
</evidence>
<dbReference type="PANTHER" id="PTHR24252:SF7">
    <property type="entry name" value="HYALIN"/>
    <property type="match status" value="1"/>
</dbReference>
<comment type="caution">
    <text evidence="12">The sequence shown here is derived from an EMBL/GenBank/DDBJ whole genome shotgun (WGS) entry which is preliminary data.</text>
</comment>
<gene>
    <name evidence="12" type="ORF">DGAL_LOCUS9654</name>
</gene>
<proteinExistence type="predicted"/>
<dbReference type="CDD" id="cd00190">
    <property type="entry name" value="Tryp_SPc"/>
    <property type="match status" value="1"/>
</dbReference>
<dbReference type="PROSITE" id="PS00135">
    <property type="entry name" value="TRYPSIN_SER"/>
    <property type="match status" value="1"/>
</dbReference>
<dbReference type="Pfam" id="PF00089">
    <property type="entry name" value="Trypsin"/>
    <property type="match status" value="1"/>
</dbReference>
<dbReference type="PRINTS" id="PR00722">
    <property type="entry name" value="CHYMOTRYPSIN"/>
</dbReference>
<comment type="subcellular location">
    <subcellularLocation>
        <location evidence="1">Secreted</location>
    </subcellularLocation>
</comment>
<keyword evidence="3 9" id="KW-0645">Protease</keyword>
<sequence length="309" mass="32856">MKVAAIFLVAVVLAQAAEIPKLRNFHNAANLPPRSVLFPRPSQAQGPGYFTPTGKHAHTFSTRGVCGQVKNQQSERIVGGVEAVPHEFPWQVALVVDDAWFCGATIIASDWILTAAHCTDGGRSFEVILGAHNKNIIEPTQVRIIATEFTMHPRWNSMKLQNDVALIKLPTPVSFTPEIAPICLAPSTESDHVGDILLASGWGLDRDGATSTVSNLRKVNAPGISSEDCRAVYGNNVLDSVLCIDTTGGHGTCNGDSGGPLSYINNGVYNQVGLVSFGSASGCELGYPTGFSRISSFVDWIVSVTGLVV</sequence>
<evidence type="ECO:0000256" key="3">
    <source>
        <dbReference type="ARBA" id="ARBA00022670"/>
    </source>
</evidence>